<proteinExistence type="predicted"/>
<dbReference type="Proteomes" id="UP000198959">
    <property type="component" value="Unassembled WGS sequence"/>
</dbReference>
<dbReference type="EMBL" id="FMHW01000003">
    <property type="protein sequence ID" value="SCL43234.1"/>
    <property type="molecule type" value="Genomic_DNA"/>
</dbReference>
<accession>A0A1C6TMZ8</accession>
<reference evidence="1" key="1">
    <citation type="submission" date="2016-06" db="EMBL/GenBank/DDBJ databases">
        <authorList>
            <person name="Kjaerup R.B."/>
            <person name="Dalgaard T.S."/>
            <person name="Juul-Madsen H.R."/>
        </authorList>
    </citation>
    <scope>NUCLEOTIDE SEQUENCE [LARGE SCALE GENOMIC DNA]</scope>
    <source>
        <strain evidence="1">DSM 43817</strain>
    </source>
</reference>
<dbReference type="RefSeq" id="WP_091654566.1">
    <property type="nucleotide sequence ID" value="NZ_FMHW01000003.1"/>
</dbReference>
<dbReference type="AlphaFoldDB" id="A0A1C6TMZ8"/>
<sequence>MQLSQALDVIEALHRAAEHPDVTDITRYGRDTAPGGQSPAGVRIWYRSGSSTMLWGEVPHREAAPVPLPGEMPPPKLRAARGLMFAHHLLDFAQPDVFKSWELCSQPGTVVPVAAALRITARDGDVIYLRGTSACGPGGAGGEPEEDQYPDYHIPEGVREWHLKVNALSAGRA</sequence>
<dbReference type="OrthoDB" id="3386020at2"/>
<name>A0A1C6TMZ8_9ACTN</name>
<gene>
    <name evidence="1" type="ORF">GA0074692_6728</name>
    <name evidence="2" type="ORF">GA0074692_6779</name>
</gene>
<dbReference type="EMBL" id="FMHW01000003">
    <property type="protein sequence ID" value="SCL43136.1"/>
    <property type="molecule type" value="Genomic_DNA"/>
</dbReference>
<organism evidence="1 3">
    <name type="scientific">Micromonospora pallida</name>
    <dbReference type="NCBI Taxonomy" id="145854"/>
    <lineage>
        <taxon>Bacteria</taxon>
        <taxon>Bacillati</taxon>
        <taxon>Actinomycetota</taxon>
        <taxon>Actinomycetes</taxon>
        <taxon>Micromonosporales</taxon>
        <taxon>Micromonosporaceae</taxon>
        <taxon>Micromonospora</taxon>
    </lineage>
</organism>
<dbReference type="STRING" id="145854.GA0074692_6728"/>
<protein>
    <submittedName>
        <fullName evidence="1">Uncharacterized protein</fullName>
    </submittedName>
</protein>
<evidence type="ECO:0000313" key="1">
    <source>
        <dbReference type="EMBL" id="SCL43136.1"/>
    </source>
</evidence>
<evidence type="ECO:0000313" key="3">
    <source>
        <dbReference type="Proteomes" id="UP000198959"/>
    </source>
</evidence>
<evidence type="ECO:0000313" key="2">
    <source>
        <dbReference type="EMBL" id="SCL43234.1"/>
    </source>
</evidence>
<reference evidence="3" key="2">
    <citation type="submission" date="2016-06" db="EMBL/GenBank/DDBJ databases">
        <authorList>
            <person name="Varghese N."/>
            <person name="Submissions Spin"/>
        </authorList>
    </citation>
    <scope>NUCLEOTIDE SEQUENCE [LARGE SCALE GENOMIC DNA]</scope>
    <source>
        <strain evidence="3">DSM 43817</strain>
    </source>
</reference>
<keyword evidence="3" id="KW-1185">Reference proteome</keyword>